<feature type="region of interest" description="Disordered" evidence="1">
    <location>
        <begin position="1"/>
        <end position="203"/>
    </location>
</feature>
<evidence type="ECO:0000313" key="3">
    <source>
        <dbReference type="Proteomes" id="UP000269221"/>
    </source>
</evidence>
<evidence type="ECO:0000313" key="2">
    <source>
        <dbReference type="EMBL" id="RMC05907.1"/>
    </source>
</evidence>
<proteinExistence type="predicted"/>
<dbReference type="AlphaFoldDB" id="A0A3M0KFM4"/>
<organism evidence="2 3">
    <name type="scientific">Hirundo rustica rustica</name>
    <dbReference type="NCBI Taxonomy" id="333673"/>
    <lineage>
        <taxon>Eukaryota</taxon>
        <taxon>Metazoa</taxon>
        <taxon>Chordata</taxon>
        <taxon>Craniata</taxon>
        <taxon>Vertebrata</taxon>
        <taxon>Euteleostomi</taxon>
        <taxon>Archelosauria</taxon>
        <taxon>Archosauria</taxon>
        <taxon>Dinosauria</taxon>
        <taxon>Saurischia</taxon>
        <taxon>Theropoda</taxon>
        <taxon>Coelurosauria</taxon>
        <taxon>Aves</taxon>
        <taxon>Neognathae</taxon>
        <taxon>Neoaves</taxon>
        <taxon>Telluraves</taxon>
        <taxon>Australaves</taxon>
        <taxon>Passeriformes</taxon>
        <taxon>Sylvioidea</taxon>
        <taxon>Hirundinidae</taxon>
        <taxon>Hirundo</taxon>
    </lineage>
</organism>
<dbReference type="EMBL" id="QRBI01000121">
    <property type="protein sequence ID" value="RMC05907.1"/>
    <property type="molecule type" value="Genomic_DNA"/>
</dbReference>
<feature type="compositionally biased region" description="Basic and acidic residues" evidence="1">
    <location>
        <begin position="157"/>
        <end position="166"/>
    </location>
</feature>
<keyword evidence="3" id="KW-1185">Reference proteome</keyword>
<comment type="caution">
    <text evidence="2">The sequence shown here is derived from an EMBL/GenBank/DDBJ whole genome shotgun (WGS) entry which is preliminary data.</text>
</comment>
<name>A0A3M0KFM4_HIRRU</name>
<dbReference type="Proteomes" id="UP000269221">
    <property type="component" value="Unassembled WGS sequence"/>
</dbReference>
<feature type="compositionally biased region" description="Gly residues" evidence="1">
    <location>
        <begin position="49"/>
        <end position="58"/>
    </location>
</feature>
<protein>
    <submittedName>
        <fullName evidence="2">Uncharacterized protein</fullName>
    </submittedName>
</protein>
<feature type="compositionally biased region" description="Basic and acidic residues" evidence="1">
    <location>
        <begin position="178"/>
        <end position="187"/>
    </location>
</feature>
<sequence length="203" mass="21683">MGAYSRTRGHRGVQPGAGDTGLSSRSRGHRGVVQPGPGDTGAYSRTWGHRGGQPGPGDTGLCSRTWGHRGGQPGPGDTGAYSRTWGHRGVQPGPGDTGLCSRTGGHRAEQSDTEPALATPSKAGPEPRPGQRGGTRELHRWKRLRKTAMVWPMAKEAGSEQERPEEGGMPEMTSGSWEKQETVRDMGGDSFQAGTDEKQQRCW</sequence>
<reference evidence="2 3" key="1">
    <citation type="submission" date="2018-07" db="EMBL/GenBank/DDBJ databases">
        <title>A high quality draft genome assembly of the barn swallow (H. rustica rustica).</title>
        <authorList>
            <person name="Formenti G."/>
            <person name="Chiara M."/>
            <person name="Poveda L."/>
            <person name="Francoijs K.-J."/>
            <person name="Bonisoli-Alquati A."/>
            <person name="Canova L."/>
            <person name="Gianfranceschi L."/>
            <person name="Horner D.S."/>
            <person name="Saino N."/>
        </authorList>
    </citation>
    <scope>NUCLEOTIDE SEQUENCE [LARGE SCALE GENOMIC DNA]</scope>
    <source>
        <strain evidence="2">Chelidonia</strain>
        <tissue evidence="2">Blood</tissue>
    </source>
</reference>
<gene>
    <name evidence="2" type="ORF">DUI87_17452</name>
</gene>
<feature type="compositionally biased region" description="Gly residues" evidence="1">
    <location>
        <begin position="68"/>
        <end position="77"/>
    </location>
</feature>
<accession>A0A3M0KFM4</accession>
<evidence type="ECO:0000256" key="1">
    <source>
        <dbReference type="SAM" id="MobiDB-lite"/>
    </source>
</evidence>